<dbReference type="EMBL" id="CAMXCT020006538">
    <property type="protein sequence ID" value="CAL1168955.1"/>
    <property type="molecule type" value="Genomic_DNA"/>
</dbReference>
<feature type="region of interest" description="Disordered" evidence="1">
    <location>
        <begin position="1"/>
        <end position="53"/>
    </location>
</feature>
<gene>
    <name evidence="2" type="ORF">C1SCF055_LOCUS40402</name>
</gene>
<reference evidence="2" key="1">
    <citation type="submission" date="2022-10" db="EMBL/GenBank/DDBJ databases">
        <authorList>
            <person name="Chen Y."/>
            <person name="Dougan E. K."/>
            <person name="Chan C."/>
            <person name="Rhodes N."/>
            <person name="Thang M."/>
        </authorList>
    </citation>
    <scope>NUCLEOTIDE SEQUENCE</scope>
</reference>
<protein>
    <submittedName>
        <fullName evidence="2">Uncharacterized protein</fullName>
    </submittedName>
</protein>
<evidence type="ECO:0000313" key="2">
    <source>
        <dbReference type="EMBL" id="CAI4015580.1"/>
    </source>
</evidence>
<dbReference type="Proteomes" id="UP001152797">
    <property type="component" value="Unassembled WGS sequence"/>
</dbReference>
<comment type="caution">
    <text evidence="2">The sequence shown here is derived from an EMBL/GenBank/DDBJ whole genome shotgun (WGS) entry which is preliminary data.</text>
</comment>
<reference evidence="3" key="2">
    <citation type="submission" date="2024-04" db="EMBL/GenBank/DDBJ databases">
        <authorList>
            <person name="Chen Y."/>
            <person name="Shah S."/>
            <person name="Dougan E. K."/>
            <person name="Thang M."/>
            <person name="Chan C."/>
        </authorList>
    </citation>
    <scope>NUCLEOTIDE SEQUENCE [LARGE SCALE GENOMIC DNA]</scope>
</reference>
<dbReference type="AlphaFoldDB" id="A0A9P1GIX4"/>
<organism evidence="2">
    <name type="scientific">Cladocopium goreaui</name>
    <dbReference type="NCBI Taxonomy" id="2562237"/>
    <lineage>
        <taxon>Eukaryota</taxon>
        <taxon>Sar</taxon>
        <taxon>Alveolata</taxon>
        <taxon>Dinophyceae</taxon>
        <taxon>Suessiales</taxon>
        <taxon>Symbiodiniaceae</taxon>
        <taxon>Cladocopium</taxon>
    </lineage>
</organism>
<dbReference type="EMBL" id="CAMXCT030006538">
    <property type="protein sequence ID" value="CAL4802892.1"/>
    <property type="molecule type" value="Genomic_DNA"/>
</dbReference>
<proteinExistence type="predicted"/>
<accession>A0A9P1GIX4</accession>
<keyword evidence="4" id="KW-1185">Reference proteome</keyword>
<evidence type="ECO:0000313" key="4">
    <source>
        <dbReference type="Proteomes" id="UP001152797"/>
    </source>
</evidence>
<name>A0A9P1GIX4_9DINO</name>
<evidence type="ECO:0000256" key="1">
    <source>
        <dbReference type="SAM" id="MobiDB-lite"/>
    </source>
</evidence>
<sequence>MTGRYSKRQALETVFPSDDDEDGAWKAWGAPDELGLPGNAGNVPFSSGTEGEQDGQEFEIAMRRMFSLQEKEFKCSNMDEGYKARLERAHKRLQRDLAAVQCSRTLPKSSLSQISAQVDGVGEIALEQLRSSTWVVKPASSKQSLLCGRNIAERKAIGAEDFSTWENRHDALQRRTMAR</sequence>
<dbReference type="OrthoDB" id="435399at2759"/>
<dbReference type="EMBL" id="CAMXCT010006538">
    <property type="protein sequence ID" value="CAI4015580.1"/>
    <property type="molecule type" value="Genomic_DNA"/>
</dbReference>
<evidence type="ECO:0000313" key="3">
    <source>
        <dbReference type="EMBL" id="CAL1168955.1"/>
    </source>
</evidence>